<evidence type="ECO:0000313" key="7">
    <source>
        <dbReference type="Proteomes" id="UP000058012"/>
    </source>
</evidence>
<dbReference type="PANTHER" id="PTHR30346">
    <property type="entry name" value="TRANSCRIPTIONAL DUAL REGULATOR HCAR-RELATED"/>
    <property type="match status" value="1"/>
</dbReference>
<evidence type="ECO:0000259" key="5">
    <source>
        <dbReference type="PROSITE" id="PS50931"/>
    </source>
</evidence>
<evidence type="ECO:0000256" key="2">
    <source>
        <dbReference type="ARBA" id="ARBA00023015"/>
    </source>
</evidence>
<dbReference type="PRINTS" id="PR00039">
    <property type="entry name" value="HTHLYSR"/>
</dbReference>
<evidence type="ECO:0000313" key="6">
    <source>
        <dbReference type="EMBL" id="KUR73181.1"/>
    </source>
</evidence>
<dbReference type="GO" id="GO:0003700">
    <property type="term" value="F:DNA-binding transcription factor activity"/>
    <property type="evidence" value="ECO:0007669"/>
    <property type="project" value="InterPro"/>
</dbReference>
<dbReference type="Pfam" id="PF00126">
    <property type="entry name" value="HTH_1"/>
    <property type="match status" value="1"/>
</dbReference>
<dbReference type="InterPro" id="IPR036390">
    <property type="entry name" value="WH_DNA-bd_sf"/>
</dbReference>
<dbReference type="InterPro" id="IPR036388">
    <property type="entry name" value="WH-like_DNA-bd_sf"/>
</dbReference>
<keyword evidence="4" id="KW-0804">Transcription</keyword>
<dbReference type="GO" id="GO:0003677">
    <property type="term" value="F:DNA binding"/>
    <property type="evidence" value="ECO:0007669"/>
    <property type="project" value="UniProtKB-KW"/>
</dbReference>
<gene>
    <name evidence="6" type="ORF">AQZ52_05510</name>
</gene>
<dbReference type="STRING" id="1117702.AQZ52_05510"/>
<accession>A0A117UYG2</accession>
<comment type="similarity">
    <text evidence="1">Belongs to the LysR transcriptional regulatory family.</text>
</comment>
<name>A0A117UYG2_9SPHN</name>
<keyword evidence="2" id="KW-0805">Transcription regulation</keyword>
<dbReference type="Proteomes" id="UP000058012">
    <property type="component" value="Unassembled WGS sequence"/>
</dbReference>
<keyword evidence="3" id="KW-0238">DNA-binding</keyword>
<dbReference type="SUPFAM" id="SSF53850">
    <property type="entry name" value="Periplasmic binding protein-like II"/>
    <property type="match status" value="1"/>
</dbReference>
<dbReference type="CDD" id="cd08414">
    <property type="entry name" value="PBP2_LTTR_aromatics_like"/>
    <property type="match status" value="1"/>
</dbReference>
<evidence type="ECO:0000256" key="1">
    <source>
        <dbReference type="ARBA" id="ARBA00009437"/>
    </source>
</evidence>
<evidence type="ECO:0000256" key="4">
    <source>
        <dbReference type="ARBA" id="ARBA00023163"/>
    </source>
</evidence>
<dbReference type="FunFam" id="1.10.10.10:FF:000001">
    <property type="entry name" value="LysR family transcriptional regulator"/>
    <property type="match status" value="1"/>
</dbReference>
<dbReference type="Gene3D" id="3.40.190.10">
    <property type="entry name" value="Periplasmic binding protein-like II"/>
    <property type="match status" value="2"/>
</dbReference>
<dbReference type="EMBL" id="LLZS01000003">
    <property type="protein sequence ID" value="KUR73181.1"/>
    <property type="molecule type" value="Genomic_DNA"/>
</dbReference>
<feature type="domain" description="HTH lysR-type" evidence="5">
    <location>
        <begin position="20"/>
        <end position="77"/>
    </location>
</feature>
<organism evidence="6 7">
    <name type="scientific">Novosphingobium fuchskuhlense</name>
    <dbReference type="NCBI Taxonomy" id="1117702"/>
    <lineage>
        <taxon>Bacteria</taxon>
        <taxon>Pseudomonadati</taxon>
        <taxon>Pseudomonadota</taxon>
        <taxon>Alphaproteobacteria</taxon>
        <taxon>Sphingomonadales</taxon>
        <taxon>Sphingomonadaceae</taxon>
        <taxon>Novosphingobium</taxon>
    </lineage>
</organism>
<dbReference type="InterPro" id="IPR005119">
    <property type="entry name" value="LysR_subst-bd"/>
</dbReference>
<dbReference type="AlphaFoldDB" id="A0A117UYG2"/>
<proteinExistence type="inferred from homology"/>
<dbReference type="Gene3D" id="1.10.10.10">
    <property type="entry name" value="Winged helix-like DNA-binding domain superfamily/Winged helix DNA-binding domain"/>
    <property type="match status" value="1"/>
</dbReference>
<protein>
    <recommendedName>
        <fullName evidence="5">HTH lysR-type domain-containing protein</fullName>
    </recommendedName>
</protein>
<dbReference type="PANTHER" id="PTHR30346:SF0">
    <property type="entry name" value="HCA OPERON TRANSCRIPTIONAL ACTIVATOR HCAR"/>
    <property type="match status" value="1"/>
</dbReference>
<evidence type="ECO:0000256" key="3">
    <source>
        <dbReference type="ARBA" id="ARBA00023125"/>
    </source>
</evidence>
<dbReference type="SUPFAM" id="SSF46785">
    <property type="entry name" value="Winged helix' DNA-binding domain"/>
    <property type="match status" value="1"/>
</dbReference>
<dbReference type="PROSITE" id="PS50931">
    <property type="entry name" value="HTH_LYSR"/>
    <property type="match status" value="1"/>
</dbReference>
<keyword evidence="7" id="KW-1185">Reference proteome</keyword>
<sequence>MGETSGRTKGGDGALPGSQIELRHIRYVVAAAEFGSFRRAAAALRIQESAISRRIGDLEVRLGVALFVRTSGGVQMTSAGRQFVERGRKALSEINIARTEVSAISRVEDGQLTIGILSSLGSPFLGDLIQAYRQRHGAVRMTFIDGNQTDHGAAIRLRKLDVAFVTGTALWPGCETEELWSEGVFVALPGDHALAERAALDWSDLVAERFIVSHSVPGPEIHDYLVQHLSGLGHHPEIHEHAVGRHNLLSLVALGEGLTLASEGVTTIHVPGVVFRPVVDEALPYSMVWSAQNDNPALRSLLVLAREMSQTEYGSQGSFIFGAPDLSDEPWQSPDPSR</sequence>
<dbReference type="InterPro" id="IPR000847">
    <property type="entry name" value="LysR_HTH_N"/>
</dbReference>
<dbReference type="GO" id="GO:0032993">
    <property type="term" value="C:protein-DNA complex"/>
    <property type="evidence" value="ECO:0007669"/>
    <property type="project" value="TreeGrafter"/>
</dbReference>
<comment type="caution">
    <text evidence="6">The sequence shown here is derived from an EMBL/GenBank/DDBJ whole genome shotgun (WGS) entry which is preliminary data.</text>
</comment>
<reference evidence="6 7" key="1">
    <citation type="submission" date="2015-10" db="EMBL/GenBank/DDBJ databases">
        <title>Draft genome sequence of Novosphingobium fuchskuhlense DSM 25065 isolated from a surface water sample of the southwest basin of Lake Grosse Fuchskuhle.</title>
        <authorList>
            <person name="Ruckert C."/>
            <person name="Winkler A."/>
            <person name="Glaeser J."/>
            <person name="Grossart H.-P."/>
            <person name="Kalinowski J."/>
            <person name="Glaeser S."/>
        </authorList>
    </citation>
    <scope>NUCLEOTIDE SEQUENCE [LARGE SCALE GENOMIC DNA]</scope>
    <source>
        <strain evidence="6 7">FNE08-7</strain>
    </source>
</reference>
<dbReference type="Pfam" id="PF03466">
    <property type="entry name" value="LysR_substrate"/>
    <property type="match status" value="1"/>
</dbReference>